<dbReference type="AlphaFoldDB" id="A0A8R7QJU9"/>
<name>A0A8R7QJU9_TRIUA</name>
<sequence>MVPELVLGAPPTPPLSGTSGEHAGGQAQADAVSSIGQARVIHMHNLLQHGNGGGASMADLCLLVQRTLHSTARTEIATLEIRRQIADLSEVVKDLALRLRGPSVHDLIRVLNARPEARRAIKLPITCWAEFVEVTEAVLAAEERLRSGSPSPPAAPVADPAPSSSPKRKAPEQPAAPFTLDD</sequence>
<accession>A0A8R7QJU9</accession>
<organism evidence="2 3">
    <name type="scientific">Triticum urartu</name>
    <name type="common">Red wild einkorn</name>
    <name type="synonym">Crithodium urartu</name>
    <dbReference type="NCBI Taxonomy" id="4572"/>
    <lineage>
        <taxon>Eukaryota</taxon>
        <taxon>Viridiplantae</taxon>
        <taxon>Streptophyta</taxon>
        <taxon>Embryophyta</taxon>
        <taxon>Tracheophyta</taxon>
        <taxon>Spermatophyta</taxon>
        <taxon>Magnoliopsida</taxon>
        <taxon>Liliopsida</taxon>
        <taxon>Poales</taxon>
        <taxon>Poaceae</taxon>
        <taxon>BOP clade</taxon>
        <taxon>Pooideae</taxon>
        <taxon>Triticodae</taxon>
        <taxon>Triticeae</taxon>
        <taxon>Triticinae</taxon>
        <taxon>Triticum</taxon>
    </lineage>
</organism>
<dbReference type="RefSeq" id="XP_048526895.1">
    <property type="nucleotide sequence ID" value="XM_048670938.1"/>
</dbReference>
<evidence type="ECO:0000313" key="2">
    <source>
        <dbReference type="EnsemblPlants" id="TuG1812G0500004432.01.T01"/>
    </source>
</evidence>
<dbReference type="Gramene" id="TuG1812G0500004432.01.T01">
    <property type="protein sequence ID" value="TuG1812G0500004432.01.T01"/>
    <property type="gene ID" value="TuG1812G0500004432.01"/>
</dbReference>
<gene>
    <name evidence="2" type="primary">LOC125506060</name>
</gene>
<feature type="region of interest" description="Disordered" evidence="1">
    <location>
        <begin position="1"/>
        <end position="29"/>
    </location>
</feature>
<feature type="compositionally biased region" description="Low complexity" evidence="1">
    <location>
        <begin position="156"/>
        <end position="165"/>
    </location>
</feature>
<dbReference type="EnsemblPlants" id="TuG1812G0500004432.01.T01">
    <property type="protein sequence ID" value="TuG1812G0500004432.01.T01"/>
    <property type="gene ID" value="TuG1812G0500004432.01"/>
</dbReference>
<dbReference type="GeneID" id="125506060"/>
<reference evidence="2" key="2">
    <citation type="submission" date="2018-03" db="EMBL/GenBank/DDBJ databases">
        <title>The Triticum urartu genome reveals the dynamic nature of wheat genome evolution.</title>
        <authorList>
            <person name="Ling H."/>
            <person name="Ma B."/>
            <person name="Shi X."/>
            <person name="Liu H."/>
            <person name="Dong L."/>
            <person name="Sun H."/>
            <person name="Cao Y."/>
            <person name="Gao Q."/>
            <person name="Zheng S."/>
            <person name="Li Y."/>
            <person name="Yu Y."/>
            <person name="Du H."/>
            <person name="Qi M."/>
            <person name="Li Y."/>
            <person name="Yu H."/>
            <person name="Cui Y."/>
            <person name="Wang N."/>
            <person name="Chen C."/>
            <person name="Wu H."/>
            <person name="Zhao Y."/>
            <person name="Zhang J."/>
            <person name="Li Y."/>
            <person name="Zhou W."/>
            <person name="Zhang B."/>
            <person name="Hu W."/>
            <person name="Eijk M."/>
            <person name="Tang J."/>
            <person name="Witsenboer H."/>
            <person name="Zhao S."/>
            <person name="Li Z."/>
            <person name="Zhang A."/>
            <person name="Wang D."/>
            <person name="Liang C."/>
        </authorList>
    </citation>
    <scope>NUCLEOTIDE SEQUENCE [LARGE SCALE GENOMIC DNA]</scope>
    <source>
        <strain evidence="2">cv. G1812</strain>
    </source>
</reference>
<evidence type="ECO:0000313" key="3">
    <source>
        <dbReference type="Proteomes" id="UP000015106"/>
    </source>
</evidence>
<reference evidence="3" key="1">
    <citation type="journal article" date="2013" name="Nature">
        <title>Draft genome of the wheat A-genome progenitor Triticum urartu.</title>
        <authorList>
            <person name="Ling H.Q."/>
            <person name="Zhao S."/>
            <person name="Liu D."/>
            <person name="Wang J."/>
            <person name="Sun H."/>
            <person name="Zhang C."/>
            <person name="Fan H."/>
            <person name="Li D."/>
            <person name="Dong L."/>
            <person name="Tao Y."/>
            <person name="Gao C."/>
            <person name="Wu H."/>
            <person name="Li Y."/>
            <person name="Cui Y."/>
            <person name="Guo X."/>
            <person name="Zheng S."/>
            <person name="Wang B."/>
            <person name="Yu K."/>
            <person name="Liang Q."/>
            <person name="Yang W."/>
            <person name="Lou X."/>
            <person name="Chen J."/>
            <person name="Feng M."/>
            <person name="Jian J."/>
            <person name="Zhang X."/>
            <person name="Luo G."/>
            <person name="Jiang Y."/>
            <person name="Liu J."/>
            <person name="Wang Z."/>
            <person name="Sha Y."/>
            <person name="Zhang B."/>
            <person name="Wu H."/>
            <person name="Tang D."/>
            <person name="Shen Q."/>
            <person name="Xue P."/>
            <person name="Zou S."/>
            <person name="Wang X."/>
            <person name="Liu X."/>
            <person name="Wang F."/>
            <person name="Yang Y."/>
            <person name="An X."/>
            <person name="Dong Z."/>
            <person name="Zhang K."/>
            <person name="Zhang X."/>
            <person name="Luo M.C."/>
            <person name="Dvorak J."/>
            <person name="Tong Y."/>
            <person name="Wang J."/>
            <person name="Yang H."/>
            <person name="Li Z."/>
            <person name="Wang D."/>
            <person name="Zhang A."/>
            <person name="Wang J."/>
        </authorList>
    </citation>
    <scope>NUCLEOTIDE SEQUENCE</scope>
    <source>
        <strain evidence="3">cv. G1812</strain>
    </source>
</reference>
<protein>
    <submittedName>
        <fullName evidence="2">Uncharacterized protein</fullName>
    </submittedName>
</protein>
<reference evidence="2" key="3">
    <citation type="submission" date="2022-06" db="UniProtKB">
        <authorList>
            <consortium name="EnsemblPlants"/>
        </authorList>
    </citation>
    <scope>IDENTIFICATION</scope>
</reference>
<evidence type="ECO:0000256" key="1">
    <source>
        <dbReference type="SAM" id="MobiDB-lite"/>
    </source>
</evidence>
<proteinExistence type="predicted"/>
<feature type="region of interest" description="Disordered" evidence="1">
    <location>
        <begin position="143"/>
        <end position="182"/>
    </location>
</feature>
<keyword evidence="3" id="KW-1185">Reference proteome</keyword>
<dbReference type="Proteomes" id="UP000015106">
    <property type="component" value="Chromosome 5"/>
</dbReference>